<dbReference type="EnsemblMetazoa" id="XM_050656567.1">
    <property type="protein sequence ID" value="XP_050512524.1"/>
    <property type="gene ID" value="LOC126888370"/>
</dbReference>
<evidence type="ECO:0000313" key="15">
    <source>
        <dbReference type="Proteomes" id="UP001652700"/>
    </source>
</evidence>
<evidence type="ECO:0000256" key="6">
    <source>
        <dbReference type="ARBA" id="ARBA00023015"/>
    </source>
</evidence>
<dbReference type="InParanoid" id="A0A6P7GB47"/>
<keyword evidence="6" id="KW-0805">Transcription regulation</keyword>
<keyword evidence="15" id="KW-1185">Reference proteome</keyword>
<proteinExistence type="inferred from homology"/>
<evidence type="ECO:0000256" key="8">
    <source>
        <dbReference type="ARBA" id="ARBA00023125"/>
    </source>
</evidence>
<evidence type="ECO:0000256" key="5">
    <source>
        <dbReference type="ARBA" id="ARBA00022833"/>
    </source>
</evidence>
<dbReference type="InterPro" id="IPR026516">
    <property type="entry name" value="THAP1/10"/>
</dbReference>
<keyword evidence="4 12" id="KW-0863">Zinc-finger</keyword>
<keyword evidence="8 12" id="KW-0238">DNA-binding</keyword>
<dbReference type="SMART" id="SM00692">
    <property type="entry name" value="DM3"/>
    <property type="match status" value="1"/>
</dbReference>
<dbReference type="Gene3D" id="6.20.210.20">
    <property type="entry name" value="THAP domain"/>
    <property type="match status" value="1"/>
</dbReference>
<protein>
    <submittedName>
        <fullName evidence="16">Uncharacterized protein LOC114335954</fullName>
    </submittedName>
</protein>
<evidence type="ECO:0000313" key="14">
    <source>
        <dbReference type="EnsemblMetazoa" id="XP_050512524.1"/>
    </source>
</evidence>
<evidence type="ECO:0000256" key="3">
    <source>
        <dbReference type="ARBA" id="ARBA00022723"/>
    </source>
</evidence>
<organism evidence="16">
    <name type="scientific">Diabrotica virgifera virgifera</name>
    <name type="common">western corn rootworm</name>
    <dbReference type="NCBI Taxonomy" id="50390"/>
    <lineage>
        <taxon>Eukaryota</taxon>
        <taxon>Metazoa</taxon>
        <taxon>Ecdysozoa</taxon>
        <taxon>Arthropoda</taxon>
        <taxon>Hexapoda</taxon>
        <taxon>Insecta</taxon>
        <taxon>Pterygota</taxon>
        <taxon>Neoptera</taxon>
        <taxon>Endopterygota</taxon>
        <taxon>Coleoptera</taxon>
        <taxon>Polyphaga</taxon>
        <taxon>Cucujiformia</taxon>
        <taxon>Chrysomeloidea</taxon>
        <taxon>Chrysomelidae</taxon>
        <taxon>Galerucinae</taxon>
        <taxon>Diabroticina</taxon>
        <taxon>Diabroticites</taxon>
        <taxon>Diabrotica</taxon>
    </lineage>
</organism>
<sequence>MTDSVRYCSVCRTNSRDYNRLSFFRFPKDEKRFAEWRKILQCEKIAMHSAQYCYERYKVCALHFEDKAFAGFGKCRLKKDAKPSIHLVSNIKVECTEEPFEPDPLW</sequence>
<dbReference type="InterPro" id="IPR006612">
    <property type="entry name" value="THAP_Znf"/>
</dbReference>
<dbReference type="Proteomes" id="UP001652700">
    <property type="component" value="Unplaced"/>
</dbReference>
<dbReference type="AlphaFoldDB" id="A0A6P7GB47"/>
<evidence type="ECO:0000256" key="10">
    <source>
        <dbReference type="ARBA" id="ARBA00023242"/>
    </source>
</evidence>
<keyword evidence="9" id="KW-0804">Transcription</keyword>
<evidence type="ECO:0000256" key="2">
    <source>
        <dbReference type="ARBA" id="ARBA00006177"/>
    </source>
</evidence>
<name>A0A6P7GB47_DIAVI</name>
<evidence type="ECO:0000256" key="7">
    <source>
        <dbReference type="ARBA" id="ARBA00023054"/>
    </source>
</evidence>
<comment type="subcellular location">
    <subcellularLocation>
        <location evidence="1">Nucleus</location>
        <location evidence="1">Nucleoplasm</location>
    </subcellularLocation>
</comment>
<keyword evidence="11" id="KW-0131">Cell cycle</keyword>
<dbReference type="RefSeq" id="XP_028142053.1">
    <property type="nucleotide sequence ID" value="XM_028286252.1"/>
</dbReference>
<dbReference type="OrthoDB" id="7683421at2759"/>
<dbReference type="Pfam" id="PF05485">
    <property type="entry name" value="THAP"/>
    <property type="match status" value="1"/>
</dbReference>
<evidence type="ECO:0000256" key="12">
    <source>
        <dbReference type="PROSITE-ProRule" id="PRU00309"/>
    </source>
</evidence>
<dbReference type="GO" id="GO:0008270">
    <property type="term" value="F:zinc ion binding"/>
    <property type="evidence" value="ECO:0007669"/>
    <property type="project" value="UniProtKB-KW"/>
</dbReference>
<comment type="similarity">
    <text evidence="2">Belongs to the THAP1 family.</text>
</comment>
<reference evidence="16" key="1">
    <citation type="submission" date="2025-04" db="UniProtKB">
        <authorList>
            <consortium name="RefSeq"/>
        </authorList>
    </citation>
    <scope>IDENTIFICATION</scope>
    <source>
        <tissue evidence="16">Whole insect</tissue>
    </source>
</reference>
<dbReference type="GO" id="GO:0005654">
    <property type="term" value="C:nucleoplasm"/>
    <property type="evidence" value="ECO:0007669"/>
    <property type="project" value="UniProtKB-SubCell"/>
</dbReference>
<dbReference type="SMART" id="SM00980">
    <property type="entry name" value="THAP"/>
    <property type="match status" value="1"/>
</dbReference>
<evidence type="ECO:0000256" key="4">
    <source>
        <dbReference type="ARBA" id="ARBA00022771"/>
    </source>
</evidence>
<evidence type="ECO:0000256" key="9">
    <source>
        <dbReference type="ARBA" id="ARBA00023163"/>
    </source>
</evidence>
<keyword evidence="5" id="KW-0862">Zinc</keyword>
<dbReference type="PANTHER" id="PTHR46600:SF1">
    <property type="entry name" value="THAP DOMAIN-CONTAINING PROTEIN 1"/>
    <property type="match status" value="1"/>
</dbReference>
<keyword evidence="3" id="KW-0479">Metal-binding</keyword>
<accession>A0A6P7GB47</accession>
<reference evidence="14" key="2">
    <citation type="submission" date="2025-05" db="UniProtKB">
        <authorList>
            <consortium name="EnsemblMetazoa"/>
        </authorList>
    </citation>
    <scope>IDENTIFICATION</scope>
</reference>
<evidence type="ECO:0000256" key="1">
    <source>
        <dbReference type="ARBA" id="ARBA00004642"/>
    </source>
</evidence>
<feature type="domain" description="THAP-type" evidence="13">
    <location>
        <begin position="1"/>
        <end position="86"/>
    </location>
</feature>
<dbReference type="GO" id="GO:0043565">
    <property type="term" value="F:sequence-specific DNA binding"/>
    <property type="evidence" value="ECO:0007669"/>
    <property type="project" value="InterPro"/>
</dbReference>
<dbReference type="InterPro" id="IPR038441">
    <property type="entry name" value="THAP_Znf_sf"/>
</dbReference>
<dbReference type="SUPFAM" id="SSF57716">
    <property type="entry name" value="Glucocorticoid receptor-like (DNA-binding domain)"/>
    <property type="match status" value="1"/>
</dbReference>
<evidence type="ECO:0000256" key="11">
    <source>
        <dbReference type="ARBA" id="ARBA00023306"/>
    </source>
</evidence>
<keyword evidence="7" id="KW-0175">Coiled coil</keyword>
<dbReference type="PROSITE" id="PS50950">
    <property type="entry name" value="ZF_THAP"/>
    <property type="match status" value="1"/>
</dbReference>
<evidence type="ECO:0000313" key="16">
    <source>
        <dbReference type="RefSeq" id="XP_028142053.1"/>
    </source>
</evidence>
<dbReference type="PANTHER" id="PTHR46600">
    <property type="entry name" value="THAP DOMAIN-CONTAINING"/>
    <property type="match status" value="1"/>
</dbReference>
<gene>
    <name evidence="16" type="primary">LOC114335954</name>
</gene>
<keyword evidence="10" id="KW-0539">Nucleus</keyword>
<evidence type="ECO:0000259" key="13">
    <source>
        <dbReference type="PROSITE" id="PS50950"/>
    </source>
</evidence>